<keyword evidence="3" id="KW-1185">Reference proteome</keyword>
<gene>
    <name evidence="2" type="ORF">EYF80_003039</name>
</gene>
<name>A0A4Z2J9F7_9TELE</name>
<evidence type="ECO:0000313" key="3">
    <source>
        <dbReference type="Proteomes" id="UP000314294"/>
    </source>
</evidence>
<comment type="caution">
    <text evidence="2">The sequence shown here is derived from an EMBL/GenBank/DDBJ whole genome shotgun (WGS) entry which is preliminary data.</text>
</comment>
<feature type="region of interest" description="Disordered" evidence="1">
    <location>
        <begin position="1"/>
        <end position="41"/>
    </location>
</feature>
<dbReference type="AlphaFoldDB" id="A0A4Z2J9F7"/>
<evidence type="ECO:0000256" key="1">
    <source>
        <dbReference type="SAM" id="MobiDB-lite"/>
    </source>
</evidence>
<feature type="compositionally biased region" description="Basic and acidic residues" evidence="1">
    <location>
        <begin position="17"/>
        <end position="26"/>
    </location>
</feature>
<reference evidence="2 3" key="1">
    <citation type="submission" date="2019-03" db="EMBL/GenBank/DDBJ databases">
        <title>First draft genome of Liparis tanakae, snailfish: a comprehensive survey of snailfish specific genes.</title>
        <authorList>
            <person name="Kim W."/>
            <person name="Song I."/>
            <person name="Jeong J.-H."/>
            <person name="Kim D."/>
            <person name="Kim S."/>
            <person name="Ryu S."/>
            <person name="Song J.Y."/>
            <person name="Lee S.K."/>
        </authorList>
    </citation>
    <scope>NUCLEOTIDE SEQUENCE [LARGE SCALE GENOMIC DNA]</scope>
    <source>
        <tissue evidence="2">Muscle</tissue>
    </source>
</reference>
<evidence type="ECO:0000313" key="2">
    <source>
        <dbReference type="EMBL" id="TNN86856.1"/>
    </source>
</evidence>
<dbReference type="Proteomes" id="UP000314294">
    <property type="component" value="Unassembled WGS sequence"/>
</dbReference>
<protein>
    <submittedName>
        <fullName evidence="2">Uncharacterized protein</fullName>
    </submittedName>
</protein>
<feature type="region of interest" description="Disordered" evidence="1">
    <location>
        <begin position="59"/>
        <end position="88"/>
    </location>
</feature>
<sequence length="162" mass="18410">MEVLMNGPRTGFSSLDDNIHKSKETQDVWGGKEGNDRPRMDEKWDLELFDVQQKVTSYRGSVDPAHTETPFNTKQPNEHKAKNADVQAVPQRHCGDRSGHARLHSWYGSIELDLCLPHPPWVSRVRAAKVTSRHQTRPFAVLLYSSSLPLCAHPLLEDCEEL</sequence>
<proteinExistence type="predicted"/>
<accession>A0A4Z2J9F7</accession>
<organism evidence="2 3">
    <name type="scientific">Liparis tanakae</name>
    <name type="common">Tanaka's snailfish</name>
    <dbReference type="NCBI Taxonomy" id="230148"/>
    <lineage>
        <taxon>Eukaryota</taxon>
        <taxon>Metazoa</taxon>
        <taxon>Chordata</taxon>
        <taxon>Craniata</taxon>
        <taxon>Vertebrata</taxon>
        <taxon>Euteleostomi</taxon>
        <taxon>Actinopterygii</taxon>
        <taxon>Neopterygii</taxon>
        <taxon>Teleostei</taxon>
        <taxon>Neoteleostei</taxon>
        <taxon>Acanthomorphata</taxon>
        <taxon>Eupercaria</taxon>
        <taxon>Perciformes</taxon>
        <taxon>Cottioidei</taxon>
        <taxon>Cottales</taxon>
        <taxon>Liparidae</taxon>
        <taxon>Liparis</taxon>
    </lineage>
</organism>
<dbReference type="EMBL" id="SRLO01000013">
    <property type="protein sequence ID" value="TNN86856.1"/>
    <property type="molecule type" value="Genomic_DNA"/>
</dbReference>